<keyword evidence="2" id="KW-1185">Reference proteome</keyword>
<accession>A0A178T4Y4</accession>
<name>A0A178T4Y4_9BACL</name>
<proteinExistence type="predicted"/>
<evidence type="ECO:0000313" key="2">
    <source>
        <dbReference type="Proteomes" id="UP000078336"/>
    </source>
</evidence>
<reference evidence="1 2" key="1">
    <citation type="submission" date="2016-03" db="EMBL/GenBank/DDBJ databases">
        <title>Spore heat resistance.</title>
        <authorList>
            <person name="Boekhorst J."/>
            <person name="Berendsen E.M."/>
            <person name="Wells-Bennik M.H."/>
            <person name="Kuipers O.P."/>
        </authorList>
    </citation>
    <scope>NUCLEOTIDE SEQUENCE [LARGE SCALE GENOMIC DNA]</scope>
    <source>
        <strain evidence="1 2">AF16</strain>
    </source>
</reference>
<protein>
    <submittedName>
        <fullName evidence="1">Uncharacterized protein</fullName>
    </submittedName>
</protein>
<dbReference type="AlphaFoldDB" id="A0A178T4Y4"/>
<gene>
    <name evidence="1" type="ORF">TAF16_2647</name>
</gene>
<sequence length="50" mass="5833">MAQRISYRAKDILFKSLSELYRNQALDVYDLHDLPKIKALLPNEFPAVRA</sequence>
<dbReference type="EMBL" id="LUCQ01000166">
    <property type="protein sequence ID" value="OAO76357.1"/>
    <property type="molecule type" value="Genomic_DNA"/>
</dbReference>
<evidence type="ECO:0000313" key="1">
    <source>
        <dbReference type="EMBL" id="OAO76357.1"/>
    </source>
</evidence>
<dbReference type="Proteomes" id="UP000078336">
    <property type="component" value="Unassembled WGS sequence"/>
</dbReference>
<dbReference type="PATRIC" id="fig|33934.7.peg.1394"/>
<comment type="caution">
    <text evidence="1">The sequence shown here is derived from an EMBL/GenBank/DDBJ whole genome shotgun (WGS) entry which is preliminary data.</text>
</comment>
<organism evidence="1 2">
    <name type="scientific">Anoxybacillus flavithermus</name>
    <dbReference type="NCBI Taxonomy" id="33934"/>
    <lineage>
        <taxon>Bacteria</taxon>
        <taxon>Bacillati</taxon>
        <taxon>Bacillota</taxon>
        <taxon>Bacilli</taxon>
        <taxon>Bacillales</taxon>
        <taxon>Anoxybacillaceae</taxon>
        <taxon>Anoxybacillus</taxon>
    </lineage>
</organism>